<dbReference type="InterPro" id="IPR052818">
    <property type="entry name" value="NEDD1_Spindle_Assembly"/>
</dbReference>
<accession>A0A672SFK3</accession>
<keyword evidence="3" id="KW-1185">Reference proteome</keyword>
<proteinExistence type="predicted"/>
<dbReference type="GO" id="GO:0005737">
    <property type="term" value="C:cytoplasm"/>
    <property type="evidence" value="ECO:0007669"/>
    <property type="project" value="TreeGrafter"/>
</dbReference>
<evidence type="ECO:0000313" key="2">
    <source>
        <dbReference type="Ensembl" id="ENSSGRP00000100747.1"/>
    </source>
</evidence>
<feature type="coiled-coil region" evidence="1">
    <location>
        <begin position="80"/>
        <end position="107"/>
    </location>
</feature>
<dbReference type="GO" id="GO:0000922">
    <property type="term" value="C:spindle pole"/>
    <property type="evidence" value="ECO:0007669"/>
    <property type="project" value="TreeGrafter"/>
</dbReference>
<dbReference type="Ensembl" id="ENSSGRT00000107142.1">
    <property type="protein sequence ID" value="ENSSGRP00000100747.1"/>
    <property type="gene ID" value="ENSSGRG00000050120.1"/>
</dbReference>
<reference evidence="2" key="1">
    <citation type="submission" date="2025-08" db="UniProtKB">
        <authorList>
            <consortium name="Ensembl"/>
        </authorList>
    </citation>
    <scope>IDENTIFICATION</scope>
</reference>
<evidence type="ECO:0000256" key="1">
    <source>
        <dbReference type="SAM" id="Coils"/>
    </source>
</evidence>
<reference evidence="2" key="2">
    <citation type="submission" date="2025-09" db="UniProtKB">
        <authorList>
            <consortium name="Ensembl"/>
        </authorList>
    </citation>
    <scope>IDENTIFICATION</scope>
</reference>
<dbReference type="GO" id="GO:0000278">
    <property type="term" value="P:mitotic cell cycle"/>
    <property type="evidence" value="ECO:0007669"/>
    <property type="project" value="TreeGrafter"/>
</dbReference>
<dbReference type="GO" id="GO:0007020">
    <property type="term" value="P:microtubule nucleation"/>
    <property type="evidence" value="ECO:0007669"/>
    <property type="project" value="TreeGrafter"/>
</dbReference>
<protein>
    <submittedName>
        <fullName evidence="2">NEDD1 gamma-tubulin ring complex targeting factor</fullName>
    </submittedName>
</protein>
<dbReference type="GO" id="GO:0005813">
    <property type="term" value="C:centrosome"/>
    <property type="evidence" value="ECO:0007669"/>
    <property type="project" value="TreeGrafter"/>
</dbReference>
<sequence length="108" mass="12410">RGAPLTSVQMNFVLPAPVAAVESGAEGRGAPLTSVQMNFVRNMIHEALENFRDTSHRDIINLQVEMVRQFYIQLNEIHGLIEKYSVNDSLIEEIERLREENKRLRANY</sequence>
<dbReference type="GO" id="GO:0005814">
    <property type="term" value="C:centriole"/>
    <property type="evidence" value="ECO:0007669"/>
    <property type="project" value="TreeGrafter"/>
</dbReference>
<organism evidence="2 3">
    <name type="scientific">Sinocyclocheilus grahami</name>
    <name type="common">Dianchi golden-line fish</name>
    <name type="synonym">Barbus grahami</name>
    <dbReference type="NCBI Taxonomy" id="75366"/>
    <lineage>
        <taxon>Eukaryota</taxon>
        <taxon>Metazoa</taxon>
        <taxon>Chordata</taxon>
        <taxon>Craniata</taxon>
        <taxon>Vertebrata</taxon>
        <taxon>Euteleostomi</taxon>
        <taxon>Actinopterygii</taxon>
        <taxon>Neopterygii</taxon>
        <taxon>Teleostei</taxon>
        <taxon>Ostariophysi</taxon>
        <taxon>Cypriniformes</taxon>
        <taxon>Cyprinidae</taxon>
        <taxon>Cyprininae</taxon>
        <taxon>Sinocyclocheilus</taxon>
    </lineage>
</organism>
<dbReference type="PANTHER" id="PTHR44414:SF1">
    <property type="entry name" value="PROTEIN NEDD1"/>
    <property type="match status" value="1"/>
</dbReference>
<dbReference type="Proteomes" id="UP000472262">
    <property type="component" value="Unassembled WGS sequence"/>
</dbReference>
<dbReference type="GO" id="GO:0036064">
    <property type="term" value="C:ciliary basal body"/>
    <property type="evidence" value="ECO:0007669"/>
    <property type="project" value="TreeGrafter"/>
</dbReference>
<keyword evidence="1" id="KW-0175">Coiled coil</keyword>
<dbReference type="AlphaFoldDB" id="A0A672SFK3"/>
<evidence type="ECO:0000313" key="3">
    <source>
        <dbReference type="Proteomes" id="UP000472262"/>
    </source>
</evidence>
<name>A0A672SFK3_SINGR</name>
<dbReference type="PANTHER" id="PTHR44414">
    <property type="entry name" value="PROTEIN NEDD1"/>
    <property type="match status" value="1"/>
</dbReference>
<dbReference type="GO" id="GO:0043015">
    <property type="term" value="F:gamma-tubulin binding"/>
    <property type="evidence" value="ECO:0007669"/>
    <property type="project" value="TreeGrafter"/>
</dbReference>